<evidence type="ECO:0000256" key="1">
    <source>
        <dbReference type="ARBA" id="ARBA00005964"/>
    </source>
</evidence>
<dbReference type="InterPro" id="IPR019826">
    <property type="entry name" value="Carboxylesterase_B_AS"/>
</dbReference>
<evidence type="ECO:0000259" key="5">
    <source>
        <dbReference type="Pfam" id="PF00135"/>
    </source>
</evidence>
<dbReference type="PANTHER" id="PTHR11559">
    <property type="entry name" value="CARBOXYLESTERASE"/>
    <property type="match status" value="1"/>
</dbReference>
<feature type="signal peptide" evidence="3">
    <location>
        <begin position="1"/>
        <end position="32"/>
    </location>
</feature>
<dbReference type="InterPro" id="IPR029058">
    <property type="entry name" value="AB_hydrolase_fold"/>
</dbReference>
<dbReference type="PROSITE" id="PS51257">
    <property type="entry name" value="PROKAR_LIPOPROTEIN"/>
    <property type="match status" value="1"/>
</dbReference>
<keyword evidence="3" id="KW-0732">Signal</keyword>
<feature type="chain" id="PRO_5044987789" description="Carboxylic ester hydrolase" evidence="3">
    <location>
        <begin position="33"/>
        <end position="529"/>
    </location>
</feature>
<gene>
    <name evidence="6" type="ORF">ACFFQA_27890</name>
</gene>
<dbReference type="InterPro" id="IPR002018">
    <property type="entry name" value="CarbesteraseB"/>
</dbReference>
<dbReference type="EMBL" id="JBHLZU010000024">
    <property type="protein sequence ID" value="MFB9907775.1"/>
    <property type="molecule type" value="Genomic_DNA"/>
</dbReference>
<accession>A0ABV6A3Q5</accession>
<dbReference type="Proteomes" id="UP001589693">
    <property type="component" value="Unassembled WGS sequence"/>
</dbReference>
<sequence length="529" mass="55792">MRATSMRARPGTWAAVVVTAVAVVSACAPAVASTPDPAVVATDHGAVGGVITGDVRRFDGIPYAQPPIGQLRWQLPQPVPHWEGVRPAKSPGSSCTQAGDNGAQSPGSSEDCLYLNVTAPVSADAPLPVVVWLHGGGYSSGSGADYNPARMAAAGAVVVTVNSRLGVFGFFGHPDLPDSGTYGLADQQAAMRWVQANAAAFGGDRSRVLLAGQSSGGISVCGHLASPAAAGLFQRAAIHSGPCKPDWPGELFAPGDASSKLWIERTVLQQRGREAGSSLATRPNCPDPSSLGCLRDVPAEDLLALNGPFHSPAYNTPLIPTMPWDAFRAGRNTKVPVLEGTTRDEHTMFTELFELGDERAYRQQLTKAFGAARADRVAAEYPITRFGGSAKRAFAAVGGDFAATCPALEEAKMLGAHTPTYTYQFADPHPPGSQDSPSGADLGAYHGSELLYLFDMGDSFGQLTVAQRQLSSRMINAWITFAATGKPVFTDGTTDWPRFDGNHSLRLEPGRSKPADVATEHHCRFWAQR</sequence>
<dbReference type="EC" id="3.1.1.-" evidence="3"/>
<evidence type="ECO:0000313" key="6">
    <source>
        <dbReference type="EMBL" id="MFB9907775.1"/>
    </source>
</evidence>
<organism evidence="6 7">
    <name type="scientific">Allokutzneria oryzae</name>
    <dbReference type="NCBI Taxonomy" id="1378989"/>
    <lineage>
        <taxon>Bacteria</taxon>
        <taxon>Bacillati</taxon>
        <taxon>Actinomycetota</taxon>
        <taxon>Actinomycetes</taxon>
        <taxon>Pseudonocardiales</taxon>
        <taxon>Pseudonocardiaceae</taxon>
        <taxon>Allokutzneria</taxon>
    </lineage>
</organism>
<proteinExistence type="inferred from homology"/>
<evidence type="ECO:0000256" key="4">
    <source>
        <dbReference type="SAM" id="MobiDB-lite"/>
    </source>
</evidence>
<feature type="domain" description="Carboxylesterase type B" evidence="5">
    <location>
        <begin position="37"/>
        <end position="526"/>
    </location>
</feature>
<feature type="region of interest" description="Disordered" evidence="4">
    <location>
        <begin position="84"/>
        <end position="107"/>
    </location>
</feature>
<name>A0ABV6A3Q5_9PSEU</name>
<dbReference type="InterPro" id="IPR050309">
    <property type="entry name" value="Type-B_Carboxylest/Lipase"/>
</dbReference>
<comment type="caution">
    <text evidence="6">The sequence shown here is derived from an EMBL/GenBank/DDBJ whole genome shotgun (WGS) entry which is preliminary data.</text>
</comment>
<comment type="similarity">
    <text evidence="1 3">Belongs to the type-B carboxylesterase/lipase family.</text>
</comment>
<keyword evidence="7" id="KW-1185">Reference proteome</keyword>
<dbReference type="Gene3D" id="3.40.50.1820">
    <property type="entry name" value="alpha/beta hydrolase"/>
    <property type="match status" value="1"/>
</dbReference>
<dbReference type="PROSITE" id="PS00122">
    <property type="entry name" value="CARBOXYLESTERASE_B_1"/>
    <property type="match status" value="1"/>
</dbReference>
<reference evidence="6 7" key="1">
    <citation type="submission" date="2024-09" db="EMBL/GenBank/DDBJ databases">
        <authorList>
            <person name="Sun Q."/>
            <person name="Mori K."/>
        </authorList>
    </citation>
    <scope>NUCLEOTIDE SEQUENCE [LARGE SCALE GENOMIC DNA]</scope>
    <source>
        <strain evidence="6 7">TBRC 7907</strain>
    </source>
</reference>
<protein>
    <recommendedName>
        <fullName evidence="3">Carboxylic ester hydrolase</fullName>
        <ecNumber evidence="3">3.1.1.-</ecNumber>
    </recommendedName>
</protein>
<dbReference type="Pfam" id="PF00135">
    <property type="entry name" value="COesterase"/>
    <property type="match status" value="1"/>
</dbReference>
<dbReference type="SUPFAM" id="SSF53474">
    <property type="entry name" value="alpha/beta-Hydrolases"/>
    <property type="match status" value="1"/>
</dbReference>
<keyword evidence="2 3" id="KW-0378">Hydrolase</keyword>
<feature type="compositionally biased region" description="Polar residues" evidence="4">
    <location>
        <begin position="91"/>
        <end position="107"/>
    </location>
</feature>
<dbReference type="RefSeq" id="WP_377858552.1">
    <property type="nucleotide sequence ID" value="NZ_JBHLZU010000024.1"/>
</dbReference>
<evidence type="ECO:0000256" key="3">
    <source>
        <dbReference type="RuleBase" id="RU361235"/>
    </source>
</evidence>
<evidence type="ECO:0000256" key="2">
    <source>
        <dbReference type="ARBA" id="ARBA00022801"/>
    </source>
</evidence>
<evidence type="ECO:0000313" key="7">
    <source>
        <dbReference type="Proteomes" id="UP001589693"/>
    </source>
</evidence>